<reference evidence="2" key="1">
    <citation type="submission" date="2013-05" db="EMBL/GenBank/DDBJ databases">
        <title>Draft genome sequences of six wheat associated Fusarium spp. isolates.</title>
        <authorList>
            <person name="Moolhuijzen P.M."/>
            <person name="Manners J.M."/>
            <person name="Wilcox S."/>
            <person name="Bellgard M.I."/>
            <person name="Gardiner D.M."/>
        </authorList>
    </citation>
    <scope>NUCLEOTIDE SEQUENCE</scope>
    <source>
        <strain evidence="2">CS3069</strain>
    </source>
</reference>
<protein>
    <submittedName>
        <fullName evidence="2">WGS project CBMI000000000 data, contig CS3069_c000320</fullName>
    </submittedName>
</protein>
<feature type="region of interest" description="Disordered" evidence="1">
    <location>
        <begin position="1"/>
        <end position="113"/>
    </location>
</feature>
<comment type="caution">
    <text evidence="2">The sequence shown here is derived from an EMBL/GenBank/DDBJ whole genome shotgun (WGS) entry which is preliminary data.</text>
</comment>
<sequence>MDPAPPDSKRPRLSSWPVGTPQQGVSLPHPHAHQLPPPPPPPPPGALHHPPHPPPSPYQHYPPRPIEHSSAPPTPSHAAPAQPHHEPDRRHHEPEPYPPRITHTRPTVQEILR</sequence>
<name>A0A090N588_9HYPO</name>
<gene>
    <name evidence="2" type="ORF">BN850_0016090</name>
</gene>
<feature type="compositionally biased region" description="Pro residues" evidence="1">
    <location>
        <begin position="35"/>
        <end position="45"/>
    </location>
</feature>
<feature type="compositionally biased region" description="Basic and acidic residues" evidence="1">
    <location>
        <begin position="83"/>
        <end position="95"/>
    </location>
</feature>
<dbReference type="AlphaFoldDB" id="A0A090N588"/>
<dbReference type="EMBL" id="CBMI010000320">
    <property type="protein sequence ID" value="CEG04106.1"/>
    <property type="molecule type" value="Genomic_DNA"/>
</dbReference>
<evidence type="ECO:0000256" key="1">
    <source>
        <dbReference type="SAM" id="MobiDB-lite"/>
    </source>
</evidence>
<evidence type="ECO:0000313" key="2">
    <source>
        <dbReference type="EMBL" id="CEG04106.1"/>
    </source>
</evidence>
<accession>A0A090N588</accession>
<proteinExistence type="predicted"/>
<feature type="compositionally biased region" description="Low complexity" evidence="1">
    <location>
        <begin position="68"/>
        <end position="82"/>
    </location>
</feature>
<feature type="compositionally biased region" description="Pro residues" evidence="1">
    <location>
        <begin position="52"/>
        <end position="64"/>
    </location>
</feature>
<organism evidence="2">
    <name type="scientific">Fusarium clavum</name>
    <dbReference type="NCBI Taxonomy" id="2594811"/>
    <lineage>
        <taxon>Eukaryota</taxon>
        <taxon>Fungi</taxon>
        <taxon>Dikarya</taxon>
        <taxon>Ascomycota</taxon>
        <taxon>Pezizomycotina</taxon>
        <taxon>Sordariomycetes</taxon>
        <taxon>Hypocreomycetidae</taxon>
        <taxon>Hypocreales</taxon>
        <taxon>Nectriaceae</taxon>
        <taxon>Fusarium</taxon>
        <taxon>Fusarium incarnatum-equiseti species complex</taxon>
    </lineage>
</organism>